<evidence type="ECO:0000256" key="6">
    <source>
        <dbReference type="ARBA" id="ARBA00022884"/>
    </source>
</evidence>
<organism evidence="14">
    <name type="scientific">Sunn-hemp mosaic virus</name>
    <name type="common">SHMV</name>
    <name type="synonym">TMV strain cowpea</name>
    <dbReference type="NCBI Taxonomy" id="12240"/>
    <lineage>
        <taxon>Viruses</taxon>
        <taxon>Riboviria</taxon>
        <taxon>Orthornavirae</taxon>
        <taxon>Kitrinoviricota</taxon>
        <taxon>Alsuviricetes</taxon>
        <taxon>Martellivirales</taxon>
        <taxon>Virgaviridae</taxon>
        <taxon>Tobamovirus</taxon>
        <taxon>Tobamovirus crotalariae</taxon>
    </lineage>
</organism>
<evidence type="ECO:0000313" key="14">
    <source>
        <dbReference type="EMBL" id="BCG11496.1"/>
    </source>
</evidence>
<feature type="compositionally biased region" description="Acidic residues" evidence="13">
    <location>
        <begin position="270"/>
        <end position="283"/>
    </location>
</feature>
<dbReference type="InterPro" id="IPR028919">
    <property type="entry name" value="Viral_movement"/>
</dbReference>
<keyword evidence="9" id="KW-1037">Host cytoskeleton</keyword>
<dbReference type="PRINTS" id="PR00964">
    <property type="entry name" value="MOVEMENT"/>
</dbReference>
<evidence type="ECO:0000313" key="15">
    <source>
        <dbReference type="EMBL" id="QWT83706.1"/>
    </source>
</evidence>
<organismHost>
    <name type="scientific">Crotalaria juncea</name>
    <name type="common">Sunn hemp</name>
    <dbReference type="NCBI Taxonomy" id="3829"/>
</organismHost>
<dbReference type="InterPro" id="IPR001022">
    <property type="entry name" value="TMV_movement"/>
</dbReference>
<evidence type="ECO:0000256" key="10">
    <source>
        <dbReference type="ARBA" id="ARBA00023200"/>
    </source>
</evidence>
<organismHost>
    <name type="scientific">Mucuna</name>
    <dbReference type="NCBI Taxonomy" id="40336"/>
</organismHost>
<dbReference type="GO" id="GO:0044163">
    <property type="term" value="C:host cytoskeleton"/>
    <property type="evidence" value="ECO:0007669"/>
    <property type="project" value="UniProtKB-SubCell"/>
</dbReference>
<comment type="similarity">
    <text evidence="3 12">Belongs to the tobamovirus movement protein family.</text>
</comment>
<name>A0A6J4DWQ5_SHMV</name>
<accession>A0A6J4DWQ5</accession>
<evidence type="ECO:0000256" key="7">
    <source>
        <dbReference type="ARBA" id="ARBA00023031"/>
    </source>
</evidence>
<gene>
    <name evidence="14" type="primary">gp3</name>
    <name evidence="12" type="synonym">MP</name>
    <name evidence="15" type="synonym">ORF3</name>
</gene>
<keyword evidence="8" id="KW-1031">Host cell junction</keyword>
<keyword evidence="6 12" id="KW-0694">RNA-binding</keyword>
<comment type="function">
    <text evidence="12">Transports viral genome to neighboring plant cells directly through plasmosdesmata, without any budding. The movement protein allows efficient cell to cell propagation, by bypassing the host cell wall barrier. Forms a ribonucleoprotein complex with viral RNA.</text>
</comment>
<sequence length="283" mass="30966">MSEVSKISTLLAPEKFVKLSVSDKFKWKAPSRVCSIVQSDTISMTANGRSLFTFDVLKDVLKHAEEYTYVDVLGVVLSGQWLLPKGTPGSAEIILLDSRLKGKASVLAVFNCRAATQEFQFLISPGYSLTCADALKKPFEISCNVIDLPVKDGFTPLSVEIACLVQFSNCVITRSLTMKLKENPATRTFSAEEVDELLGSMTTLRSIEGLRKKKEPNDVVQGHLSAEYDVKRSVKRTKSENTPGKRRVNVDSVSLGLGKGKSVSAKNEDTESVFDDGILDSDS</sequence>
<feature type="region of interest" description="Disordered" evidence="13">
    <location>
        <begin position="233"/>
        <end position="283"/>
    </location>
</feature>
<evidence type="ECO:0000256" key="13">
    <source>
        <dbReference type="SAM" id="MobiDB-lite"/>
    </source>
</evidence>
<evidence type="ECO:0000256" key="2">
    <source>
        <dbReference type="ARBA" id="ARBA00004621"/>
    </source>
</evidence>
<dbReference type="EMBL" id="D84000">
    <property type="protein sequence ID" value="BCG11496.1"/>
    <property type="molecule type" value="Genomic_RNA"/>
</dbReference>
<organismHost>
    <name type="scientific">Lablab purpureus</name>
    <name type="common">Hyacinth bean</name>
    <name type="synonym">Dolichos lablab</name>
    <dbReference type="NCBI Taxonomy" id="35936"/>
</organismHost>
<protein>
    <recommendedName>
        <fullName evidence="4 12">Movement protein</fullName>
    </recommendedName>
    <alternativeName>
        <fullName evidence="11 12">Cell-to-cell transport protein</fullName>
    </alternativeName>
</protein>
<dbReference type="EMBL" id="MW057697">
    <property type="protein sequence ID" value="QWT83706.1"/>
    <property type="molecule type" value="Genomic_RNA"/>
</dbReference>
<keyword evidence="7 12" id="KW-0916">Viral movement protein</keyword>
<organismHost>
    <name type="scientific">Vigna unguiculata</name>
    <name type="common">Cowpea</name>
    <dbReference type="NCBI Taxonomy" id="3917"/>
</organismHost>
<dbReference type="GO" id="GO:0003723">
    <property type="term" value="F:RNA binding"/>
    <property type="evidence" value="ECO:0007669"/>
    <property type="project" value="UniProtKB-KW"/>
</dbReference>
<evidence type="ECO:0000256" key="3">
    <source>
        <dbReference type="ARBA" id="ARBA00006984"/>
    </source>
</evidence>
<comment type="subcellular location">
    <subcellularLocation>
        <location evidence="2">Host cell junction</location>
        <location evidence="2">Host plasmodesma</location>
    </subcellularLocation>
    <subcellularLocation>
        <location evidence="1">Host cytoplasm</location>
        <location evidence="1">Host cytoskeleton</location>
    </subcellularLocation>
</comment>
<evidence type="ECO:0000256" key="9">
    <source>
        <dbReference type="ARBA" id="ARBA00023111"/>
    </source>
</evidence>
<reference evidence="15" key="2">
    <citation type="submission" date="2020-10" db="EMBL/GenBank/DDBJ databases">
        <authorList>
            <person name="Knierim D."/>
            <person name="Margaria P."/>
            <person name="Menzel W."/>
            <person name="Winter S."/>
        </authorList>
    </citation>
    <scope>NUCLEOTIDE SEQUENCE</scope>
    <source>
        <strain evidence="15">DSMZ PV-0156</strain>
    </source>
</reference>
<evidence type="ECO:0000256" key="8">
    <source>
        <dbReference type="ARBA" id="ARBA00023081"/>
    </source>
</evidence>
<dbReference type="GO" id="GO:0044219">
    <property type="term" value="C:host cell plasmodesma"/>
    <property type="evidence" value="ECO:0007669"/>
    <property type="project" value="UniProtKB-SubCell"/>
</dbReference>
<dbReference type="Pfam" id="PF01107">
    <property type="entry name" value="MP"/>
    <property type="match status" value="1"/>
</dbReference>
<evidence type="ECO:0000256" key="11">
    <source>
        <dbReference type="ARBA" id="ARBA00030527"/>
    </source>
</evidence>
<keyword evidence="5 12" id="KW-0813">Transport</keyword>
<keyword evidence="10" id="KW-1035">Host cytoplasm</keyword>
<evidence type="ECO:0000256" key="4">
    <source>
        <dbReference type="ARBA" id="ARBA00014660"/>
    </source>
</evidence>
<dbReference type="GO" id="GO:0046740">
    <property type="term" value="P:transport of virus in host, cell to cell"/>
    <property type="evidence" value="ECO:0007669"/>
    <property type="project" value="UniProtKB-KW"/>
</dbReference>
<evidence type="ECO:0000256" key="12">
    <source>
        <dbReference type="RuleBase" id="RU004373"/>
    </source>
</evidence>
<proteinExistence type="inferred from homology"/>
<evidence type="ECO:0000256" key="5">
    <source>
        <dbReference type="ARBA" id="ARBA00022448"/>
    </source>
</evidence>
<reference evidence="14" key="1">
    <citation type="submission" date="1996-03" db="EMBL/GenBank/DDBJ databases">
        <title>Synthesis of infectious in vitro transcripts from a cDNA clone of sunn-hemp mosaic tobamovirus and nucleotide sequencing of the complete genome.</title>
        <authorList>
            <person name="Mise K."/>
            <person name="Kamiya H."/>
            <person name="Takano Y."/>
            <person name="Fujita Y."/>
            <person name="Kaido M."/>
            <person name="Okuno T."/>
            <person name="Furusawa I."/>
        </authorList>
    </citation>
    <scope>NUCLEOTIDE SEQUENCE</scope>
</reference>
<evidence type="ECO:0000256" key="1">
    <source>
        <dbReference type="ARBA" id="ARBA00004133"/>
    </source>
</evidence>